<dbReference type="RefSeq" id="WP_223999079.1">
    <property type="nucleotide sequence ID" value="NZ_CAJZAF010000001.1"/>
</dbReference>
<dbReference type="Proteomes" id="UP000701702">
    <property type="component" value="Unassembled WGS sequence"/>
</dbReference>
<gene>
    <name evidence="1" type="ORF">LMG23994_00301</name>
</gene>
<evidence type="ECO:0000313" key="1">
    <source>
        <dbReference type="EMBL" id="CAG9163842.1"/>
    </source>
</evidence>
<keyword evidence="2" id="KW-1185">Reference proteome</keyword>
<evidence type="ECO:0000313" key="2">
    <source>
        <dbReference type="Proteomes" id="UP000701702"/>
    </source>
</evidence>
<comment type="caution">
    <text evidence="1">The sequence shown here is derived from an EMBL/GenBank/DDBJ whole genome shotgun (WGS) entry which is preliminary data.</text>
</comment>
<proteinExistence type="predicted"/>
<sequence length="279" mass="31222">MFPETLEKAANRLNKTAVYLGLPQDYSANRLLELAAHGDIRLRIVLPGPFAYISKNHDTYRPRLPDGFVLCIDGHERTYRASPVPPFPKGFDHLHISRDTAYKLKLHDGNSVDLRSVVNFRPDGETDEFHAEPGAVHLQVSIADLRIDGEELDRLIREIKASNASTTSAQQVAPCVHPLGNGSCVDENQANGHDSQDASVDWKKRAQELAQNMGAARWRRDGIRNQSTRSLSPAVAIEMAKDEYRKYWGMQGPRSESNIRNEALKGWKFVPPEDDGSVD</sequence>
<protein>
    <submittedName>
        <fullName evidence="1">Uncharacterized protein</fullName>
    </submittedName>
</protein>
<dbReference type="EMBL" id="CAJZAF010000001">
    <property type="protein sequence ID" value="CAG9163842.1"/>
    <property type="molecule type" value="Genomic_DNA"/>
</dbReference>
<reference evidence="1 2" key="1">
    <citation type="submission" date="2021-08" db="EMBL/GenBank/DDBJ databases">
        <authorList>
            <person name="Peeters C."/>
        </authorList>
    </citation>
    <scope>NUCLEOTIDE SEQUENCE [LARGE SCALE GENOMIC DNA]</scope>
    <source>
        <strain evidence="1 2">LMG 23994</strain>
    </source>
</reference>
<accession>A0ABN7XS75</accession>
<name>A0ABN7XS75_9BURK</name>
<organism evidence="1 2">
    <name type="scientific">Cupriavidus pinatubonensis</name>
    <dbReference type="NCBI Taxonomy" id="248026"/>
    <lineage>
        <taxon>Bacteria</taxon>
        <taxon>Pseudomonadati</taxon>
        <taxon>Pseudomonadota</taxon>
        <taxon>Betaproteobacteria</taxon>
        <taxon>Burkholderiales</taxon>
        <taxon>Burkholderiaceae</taxon>
        <taxon>Cupriavidus</taxon>
    </lineage>
</organism>